<dbReference type="Pfam" id="PF07992">
    <property type="entry name" value="Pyr_redox_2"/>
    <property type="match status" value="1"/>
</dbReference>
<dbReference type="GO" id="GO:0005739">
    <property type="term" value="C:mitochondrion"/>
    <property type="evidence" value="ECO:0007669"/>
    <property type="project" value="TreeGrafter"/>
</dbReference>
<dbReference type="PANTHER" id="PTHR43706:SF17">
    <property type="entry name" value="NADH DEHYDROGENASE (EUROFUNG)"/>
    <property type="match status" value="1"/>
</dbReference>
<dbReference type="Gene3D" id="3.50.50.100">
    <property type="match status" value="1"/>
</dbReference>
<reference evidence="9" key="1">
    <citation type="submission" date="2015-05" db="EMBL/GenBank/DDBJ databases">
        <authorList>
            <person name="Fogelqvist Johan"/>
        </authorList>
    </citation>
    <scope>NUCLEOTIDE SEQUENCE [LARGE SCALE GENOMIC DNA]</scope>
</reference>
<dbReference type="InterPro" id="IPR023753">
    <property type="entry name" value="FAD/NAD-binding_dom"/>
</dbReference>
<organism evidence="8 9">
    <name type="scientific">Verticillium longisporum</name>
    <name type="common">Verticillium dahliae var. longisporum</name>
    <dbReference type="NCBI Taxonomy" id="100787"/>
    <lineage>
        <taxon>Eukaryota</taxon>
        <taxon>Fungi</taxon>
        <taxon>Dikarya</taxon>
        <taxon>Ascomycota</taxon>
        <taxon>Pezizomycotina</taxon>
        <taxon>Sordariomycetes</taxon>
        <taxon>Hypocreomycetidae</taxon>
        <taxon>Glomerellales</taxon>
        <taxon>Plectosphaerellaceae</taxon>
        <taxon>Verticillium</taxon>
    </lineage>
</organism>
<gene>
    <name evidence="8" type="ORF">BN1723_007767</name>
</gene>
<dbReference type="InterPro" id="IPR016024">
    <property type="entry name" value="ARM-type_fold"/>
</dbReference>
<feature type="domain" description="FAD/NAD(P)-binding" evidence="7">
    <location>
        <begin position="464"/>
        <end position="731"/>
    </location>
</feature>
<dbReference type="InterPro" id="IPR011989">
    <property type="entry name" value="ARM-like"/>
</dbReference>
<evidence type="ECO:0000256" key="1">
    <source>
        <dbReference type="ARBA" id="ARBA00005272"/>
    </source>
</evidence>
<evidence type="ECO:0000256" key="3">
    <source>
        <dbReference type="ARBA" id="ARBA00022827"/>
    </source>
</evidence>
<comment type="similarity">
    <text evidence="1">Belongs to the NADH dehydrogenase family.</text>
</comment>
<dbReference type="InterPro" id="IPR036188">
    <property type="entry name" value="FAD/NAD-bd_sf"/>
</dbReference>
<accession>A0A0G4NMU4</accession>
<evidence type="ECO:0000256" key="5">
    <source>
        <dbReference type="ARBA" id="ARBA00023027"/>
    </source>
</evidence>
<dbReference type="SUPFAM" id="SSF48371">
    <property type="entry name" value="ARM repeat"/>
    <property type="match status" value="1"/>
</dbReference>
<name>A0A0G4NMU4_VERLO</name>
<proteinExistence type="inferred from homology"/>
<dbReference type="GO" id="GO:0003954">
    <property type="term" value="F:NADH dehydrogenase activity"/>
    <property type="evidence" value="ECO:0007669"/>
    <property type="project" value="InterPro"/>
</dbReference>
<feature type="region of interest" description="Disordered" evidence="6">
    <location>
        <begin position="422"/>
        <end position="449"/>
    </location>
</feature>
<dbReference type="InterPro" id="IPR045024">
    <property type="entry name" value="NDH-2"/>
</dbReference>
<keyword evidence="5" id="KW-0520">NAD</keyword>
<sequence>MKLDVSIRQQKVLQAPEDVDMTGTRPAKAPKLDLHAALERHAAAQEAAPPLPSCLSASPGDVYDEFSQLFLQIVAQSSEEPALLTTFTQLPTLHRQEAATDCTYAAFFIRIWCGPYPTLARAAALDAVKQGFQAGNAANTDFQAIIPFCLVALLDSSRKVRRAAADLLIRVKAMSPAAPAKGKKPRAWGGNGLYPDGVKVQAMEPEVVSKLLNDVLLPSLEECIMHEDFISTLLHASLDSSAKKADDKKALSQSTRQSIFASLASHVVASPLLRVKSSLLALLNQIKGVSSVSRTKVLLPAFRWWAALTADEATVLCQNEQVDPSALHRRFAETVVANDQGGLEFLLSIIQDPASERRPELVRSSFARLRAMWAAMKSDTKSDVSRTMLDIYQNRRNTGDEQQQREQQQQQQSVTLKVETNADADELSSRTLPPPPSTSSPCGTSPSEVTIAASTPTMKASVTKLKGEVISIPYDKLVVAVGSYSQTFGIPGVREHANFLRDVGDARSIRLRVLQCFERAALPTATTEQRRALLHFAVVGGGPTGIEFAAELHDLIYEDLARLYPQLMPSVAITVYDIAPKVLPMFDKQLASYAIDLFKRQGIRVKTEPHLTQIRQDDQSPHGALKLSIQEEPGAEVGAGLVVWSTGLMPNPLVQKMVARELRLPGSGDSSTPETFHLQTGRSGGLLTDDHLRLRLDQGDRTLPDVFAMGDCAVMDREALPATAQVASQQAVYLARTLNRHGDDVSRAKPFAWRNLGTMAYLGSWRAIHQSSADGLRGRLAWRQLWSRVLGTLAQSFEHDQDDFWQAPAHFGGVAGVLTGQLTRAGGSDKLDVGAHLIPALIELASAADSADHRKELNMAVLKHLRDERAGVRLAAVKCQQALTDKLGEEWLSALPEMLPYISELQDDDDEAVERETHRWIVKIEGVLGESLDSMLQ</sequence>
<evidence type="ECO:0000313" key="8">
    <source>
        <dbReference type="EMBL" id="CRK47787.1"/>
    </source>
</evidence>
<evidence type="ECO:0000313" key="9">
    <source>
        <dbReference type="Proteomes" id="UP000045706"/>
    </source>
</evidence>
<dbReference type="EMBL" id="CVQI01036939">
    <property type="protein sequence ID" value="CRK47787.1"/>
    <property type="molecule type" value="Genomic_DNA"/>
</dbReference>
<protein>
    <recommendedName>
        <fullName evidence="7">FAD/NAD(P)-binding domain-containing protein</fullName>
    </recommendedName>
</protein>
<dbReference type="PRINTS" id="PR00368">
    <property type="entry name" value="FADPNR"/>
</dbReference>
<dbReference type="AlphaFoldDB" id="A0A0G4NMU4"/>
<keyword evidence="4" id="KW-0560">Oxidoreductase</keyword>
<dbReference type="SUPFAM" id="SSF51905">
    <property type="entry name" value="FAD/NAD(P)-binding domain"/>
    <property type="match status" value="1"/>
</dbReference>
<keyword evidence="2" id="KW-0285">Flavoprotein</keyword>
<evidence type="ECO:0000256" key="2">
    <source>
        <dbReference type="ARBA" id="ARBA00022630"/>
    </source>
</evidence>
<dbReference type="PANTHER" id="PTHR43706">
    <property type="entry name" value="NADH DEHYDROGENASE"/>
    <property type="match status" value="1"/>
</dbReference>
<keyword evidence="3" id="KW-0274">FAD</keyword>
<dbReference type="Proteomes" id="UP000045706">
    <property type="component" value="Unassembled WGS sequence"/>
</dbReference>
<evidence type="ECO:0000256" key="4">
    <source>
        <dbReference type="ARBA" id="ARBA00023002"/>
    </source>
</evidence>
<evidence type="ECO:0000256" key="6">
    <source>
        <dbReference type="SAM" id="MobiDB-lite"/>
    </source>
</evidence>
<dbReference type="Gene3D" id="1.25.10.10">
    <property type="entry name" value="Leucine-rich Repeat Variant"/>
    <property type="match status" value="1"/>
</dbReference>
<evidence type="ECO:0000259" key="7">
    <source>
        <dbReference type="Pfam" id="PF07992"/>
    </source>
</evidence>